<protein>
    <submittedName>
        <fullName evidence="2">Photosystem reaction center subunit H</fullName>
    </submittedName>
</protein>
<dbReference type="RefSeq" id="WP_020449566.1">
    <property type="nucleotide sequence ID" value="NZ_CAYAXV010000003.1"/>
</dbReference>
<sequence>MLEEASELMGLQVYTSAGIYLGNVTNLVIDIDKKKVEGLFINETNPLLVEESKAVSVPFRWIQSIGDIIILRYFPKRVSSKKPAAKI</sequence>
<dbReference type="SUPFAM" id="SSF50346">
    <property type="entry name" value="PRC-barrel domain"/>
    <property type="match status" value="1"/>
</dbReference>
<feature type="domain" description="PRC-barrel" evidence="1">
    <location>
        <begin position="4"/>
        <end position="75"/>
    </location>
</feature>
<dbReference type="Proteomes" id="UP000752814">
    <property type="component" value="Unassembled WGS sequence"/>
</dbReference>
<gene>
    <name evidence="2" type="ORF">A3207_06545</name>
</gene>
<evidence type="ECO:0000259" key="1">
    <source>
        <dbReference type="Pfam" id="PF05239"/>
    </source>
</evidence>
<name>A0A8J8TEQ7_9ARCH</name>
<dbReference type="AlphaFoldDB" id="A0A8J8TEQ7"/>
<evidence type="ECO:0000313" key="3">
    <source>
        <dbReference type="Proteomes" id="UP000752814"/>
    </source>
</evidence>
<accession>A0A8J8TEQ7</accession>
<dbReference type="OMA" id="IIPYRWV"/>
<dbReference type="EMBL" id="LVVT01000007">
    <property type="protein sequence ID" value="TQS83978.1"/>
    <property type="molecule type" value="Genomic_DNA"/>
</dbReference>
<dbReference type="PANTHER" id="PTHR38137:SF1">
    <property type="entry name" value="PRC-BARREL DOMAIN-CONTAINING PROTEIN"/>
    <property type="match status" value="1"/>
</dbReference>
<dbReference type="PANTHER" id="PTHR38137">
    <property type="entry name" value="PRC-BARREL DOMAIN PROTEIN"/>
    <property type="match status" value="1"/>
</dbReference>
<dbReference type="Pfam" id="PF05239">
    <property type="entry name" value="PRC"/>
    <property type="match status" value="1"/>
</dbReference>
<evidence type="ECO:0000313" key="2">
    <source>
        <dbReference type="EMBL" id="TQS83978.1"/>
    </source>
</evidence>
<proteinExistence type="predicted"/>
<dbReference type="InterPro" id="IPR027275">
    <property type="entry name" value="PRC-brl_dom"/>
</dbReference>
<dbReference type="Gene3D" id="2.30.30.240">
    <property type="entry name" value="PRC-barrel domain"/>
    <property type="match status" value="1"/>
</dbReference>
<reference evidence="2" key="1">
    <citation type="submission" date="2016-03" db="EMBL/GenBank/DDBJ databases">
        <authorList>
            <person name="Borrel G."/>
            <person name="Mccann A."/>
            <person name="O'Toole P.W."/>
        </authorList>
    </citation>
    <scope>NUCLEOTIDE SEQUENCE</scope>
    <source>
        <strain evidence="2">183</strain>
    </source>
</reference>
<comment type="caution">
    <text evidence="2">The sequence shown here is derived from an EMBL/GenBank/DDBJ whole genome shotgun (WGS) entry which is preliminary data.</text>
</comment>
<organism evidence="2 3">
    <name type="scientific">Candidatus Methanomassiliicoccus intestinalis</name>
    <dbReference type="NCBI Taxonomy" id="1406512"/>
    <lineage>
        <taxon>Archaea</taxon>
        <taxon>Methanobacteriati</taxon>
        <taxon>Thermoplasmatota</taxon>
        <taxon>Thermoplasmata</taxon>
        <taxon>Methanomassiliicoccales</taxon>
        <taxon>Methanomassiliicoccaceae</taxon>
        <taxon>Methanomassiliicoccus</taxon>
    </lineage>
</organism>
<dbReference type="GeneID" id="41324110"/>
<dbReference type="InterPro" id="IPR011033">
    <property type="entry name" value="PRC_barrel-like_sf"/>
</dbReference>